<keyword evidence="9" id="KW-0862">Zinc</keyword>
<keyword evidence="4" id="KW-0808">Transferase</keyword>
<name>A0A0D3JUV2_EMIH1</name>
<evidence type="ECO:0000256" key="13">
    <source>
        <dbReference type="PROSITE-ProRule" id="PRU00175"/>
    </source>
</evidence>
<evidence type="ECO:0000256" key="5">
    <source>
        <dbReference type="ARBA" id="ARBA00022692"/>
    </source>
</evidence>
<feature type="region of interest" description="Disordered" evidence="14">
    <location>
        <begin position="234"/>
        <end position="264"/>
    </location>
</feature>
<accession>A0A0D3JUV2</accession>
<evidence type="ECO:0000256" key="10">
    <source>
        <dbReference type="ARBA" id="ARBA00022989"/>
    </source>
</evidence>
<dbReference type="GO" id="GO:0016567">
    <property type="term" value="P:protein ubiquitination"/>
    <property type="evidence" value="ECO:0007669"/>
    <property type="project" value="TreeGrafter"/>
</dbReference>
<keyword evidence="5 15" id="KW-0812">Transmembrane</keyword>
<evidence type="ECO:0000256" key="8">
    <source>
        <dbReference type="ARBA" id="ARBA00022786"/>
    </source>
</evidence>
<dbReference type="SMART" id="SM00744">
    <property type="entry name" value="RINGv"/>
    <property type="match status" value="1"/>
</dbReference>
<dbReference type="GO" id="GO:0016020">
    <property type="term" value="C:membrane"/>
    <property type="evidence" value="ECO:0007669"/>
    <property type="project" value="UniProtKB-SubCell"/>
</dbReference>
<dbReference type="RefSeq" id="XP_005779716.1">
    <property type="nucleotide sequence ID" value="XM_005779659.1"/>
</dbReference>
<evidence type="ECO:0000256" key="6">
    <source>
        <dbReference type="ARBA" id="ARBA00022723"/>
    </source>
</evidence>
<dbReference type="EnsemblProtists" id="EOD27287">
    <property type="protein sequence ID" value="EOD27287"/>
    <property type="gene ID" value="EMIHUDRAFT_468887"/>
</dbReference>
<evidence type="ECO:0000256" key="11">
    <source>
        <dbReference type="ARBA" id="ARBA00023136"/>
    </source>
</evidence>
<keyword evidence="6" id="KW-0479">Metal-binding</keyword>
<keyword evidence="7 13" id="KW-0863">Zinc-finger</keyword>
<dbReference type="AlphaFoldDB" id="A0A0D3JUV2"/>
<evidence type="ECO:0000256" key="9">
    <source>
        <dbReference type="ARBA" id="ARBA00022833"/>
    </source>
</evidence>
<reference evidence="17" key="2">
    <citation type="submission" date="2024-10" db="UniProtKB">
        <authorList>
            <consortium name="EnsemblProtists"/>
        </authorList>
    </citation>
    <scope>IDENTIFICATION</scope>
</reference>
<keyword evidence="11 15" id="KW-0472">Membrane</keyword>
<evidence type="ECO:0000256" key="15">
    <source>
        <dbReference type="SAM" id="Phobius"/>
    </source>
</evidence>
<dbReference type="PROSITE" id="PS50088">
    <property type="entry name" value="ANK_REPEAT"/>
    <property type="match status" value="1"/>
</dbReference>
<evidence type="ECO:0000259" key="16">
    <source>
        <dbReference type="PROSITE" id="PS50089"/>
    </source>
</evidence>
<dbReference type="PANTHER" id="PTHR45977">
    <property type="entry name" value="TARGET OF ERK KINASE MPK-1"/>
    <property type="match status" value="1"/>
</dbReference>
<reference evidence="18" key="1">
    <citation type="journal article" date="2013" name="Nature">
        <title>Pan genome of the phytoplankton Emiliania underpins its global distribution.</title>
        <authorList>
            <person name="Read B.A."/>
            <person name="Kegel J."/>
            <person name="Klute M.J."/>
            <person name="Kuo A."/>
            <person name="Lefebvre S.C."/>
            <person name="Maumus F."/>
            <person name="Mayer C."/>
            <person name="Miller J."/>
            <person name="Monier A."/>
            <person name="Salamov A."/>
            <person name="Young J."/>
            <person name="Aguilar M."/>
            <person name="Claverie J.M."/>
            <person name="Frickenhaus S."/>
            <person name="Gonzalez K."/>
            <person name="Herman E.K."/>
            <person name="Lin Y.C."/>
            <person name="Napier J."/>
            <person name="Ogata H."/>
            <person name="Sarno A.F."/>
            <person name="Shmutz J."/>
            <person name="Schroeder D."/>
            <person name="de Vargas C."/>
            <person name="Verret F."/>
            <person name="von Dassow P."/>
            <person name="Valentin K."/>
            <person name="Van de Peer Y."/>
            <person name="Wheeler G."/>
            <person name="Dacks J.B."/>
            <person name="Delwiche C.F."/>
            <person name="Dyhrman S.T."/>
            <person name="Glockner G."/>
            <person name="John U."/>
            <person name="Richards T."/>
            <person name="Worden A.Z."/>
            <person name="Zhang X."/>
            <person name="Grigoriev I.V."/>
            <person name="Allen A.E."/>
            <person name="Bidle K."/>
            <person name="Borodovsky M."/>
            <person name="Bowler C."/>
            <person name="Brownlee C."/>
            <person name="Cock J.M."/>
            <person name="Elias M."/>
            <person name="Gladyshev V.N."/>
            <person name="Groth M."/>
            <person name="Guda C."/>
            <person name="Hadaegh A."/>
            <person name="Iglesias-Rodriguez M.D."/>
            <person name="Jenkins J."/>
            <person name="Jones B.M."/>
            <person name="Lawson T."/>
            <person name="Leese F."/>
            <person name="Lindquist E."/>
            <person name="Lobanov A."/>
            <person name="Lomsadze A."/>
            <person name="Malik S.B."/>
            <person name="Marsh M.E."/>
            <person name="Mackinder L."/>
            <person name="Mock T."/>
            <person name="Mueller-Roeber B."/>
            <person name="Pagarete A."/>
            <person name="Parker M."/>
            <person name="Probert I."/>
            <person name="Quesneville H."/>
            <person name="Raines C."/>
            <person name="Rensing S.A."/>
            <person name="Riano-Pachon D.M."/>
            <person name="Richier S."/>
            <person name="Rokitta S."/>
            <person name="Shiraiwa Y."/>
            <person name="Soanes D.M."/>
            <person name="van der Giezen M."/>
            <person name="Wahlund T.M."/>
            <person name="Williams B."/>
            <person name="Wilson W."/>
            <person name="Wolfe G."/>
            <person name="Wurch L.L."/>
        </authorList>
    </citation>
    <scope>NUCLEOTIDE SEQUENCE</scope>
</reference>
<evidence type="ECO:0000256" key="1">
    <source>
        <dbReference type="ARBA" id="ARBA00000900"/>
    </source>
</evidence>
<protein>
    <recommendedName>
        <fullName evidence="3">RING-type E3 ubiquitin transferase</fullName>
        <ecNumber evidence="3">2.3.2.27</ecNumber>
    </recommendedName>
</protein>
<proteinExistence type="predicted"/>
<evidence type="ECO:0000256" key="14">
    <source>
        <dbReference type="SAM" id="MobiDB-lite"/>
    </source>
</evidence>
<feature type="compositionally biased region" description="Basic residues" evidence="14">
    <location>
        <begin position="255"/>
        <end position="264"/>
    </location>
</feature>
<comment type="subcellular location">
    <subcellularLocation>
        <location evidence="2">Membrane</location>
        <topology evidence="2">Multi-pass membrane protein</topology>
    </subcellularLocation>
</comment>
<keyword evidence="8" id="KW-0833">Ubl conjugation pathway</keyword>
<sequence length="417" mass="44365">MRPTALADVGSLASLAARPGDGSIANDQATSMVLSARERSCSVQSDSDSGSSCTTEYSWRRQVIEYPWAEPSFTVRSALLAPWRQPRSPAPQSLAAESITPPSLCAARGHAGGSVKKLLAAGAEVYEGVSPLSLHAALNQPTQLKREISEIKREISEIERQPRRIPSQRDCDGDRTPLHWAAARGNSHCAALLVAAGADVLATDRAGLTPASLAFSLRQWSTYAFLAEREREAGEARSSRQECEDDDAYAPPRPTHGHPTHAQIHHTSPHAAAVAFALLWLCIVLLVPIAMVQTHLENQDAEARKRARREWASEAASGLRQRSLEEGRCALASGSSLGFCCICMEEGSVEEPLTVLPCGHEFHAGCIEQWLVFRGKAAGCPLCKAPLFPKESKEAAASAAGATAAPAASSGGAVVLV</sequence>
<dbReference type="InterPro" id="IPR001841">
    <property type="entry name" value="Znf_RING"/>
</dbReference>
<feature type="transmembrane region" description="Helical" evidence="15">
    <location>
        <begin position="271"/>
        <end position="296"/>
    </location>
</feature>
<evidence type="ECO:0000256" key="7">
    <source>
        <dbReference type="ARBA" id="ARBA00022771"/>
    </source>
</evidence>
<keyword evidence="10 15" id="KW-1133">Transmembrane helix</keyword>
<dbReference type="Gene3D" id="3.30.40.10">
    <property type="entry name" value="Zinc/RING finger domain, C3HC4 (zinc finger)"/>
    <property type="match status" value="1"/>
</dbReference>
<evidence type="ECO:0000313" key="17">
    <source>
        <dbReference type="EnsemblProtists" id="EOD27287"/>
    </source>
</evidence>
<evidence type="ECO:0000256" key="2">
    <source>
        <dbReference type="ARBA" id="ARBA00004141"/>
    </source>
</evidence>
<dbReference type="Proteomes" id="UP000013827">
    <property type="component" value="Unassembled WGS sequence"/>
</dbReference>
<evidence type="ECO:0000256" key="3">
    <source>
        <dbReference type="ARBA" id="ARBA00012483"/>
    </source>
</evidence>
<dbReference type="Gene3D" id="1.25.40.20">
    <property type="entry name" value="Ankyrin repeat-containing domain"/>
    <property type="match status" value="1"/>
</dbReference>
<evidence type="ECO:0000313" key="18">
    <source>
        <dbReference type="Proteomes" id="UP000013827"/>
    </source>
</evidence>
<dbReference type="KEGG" id="ehx:EMIHUDRAFT_468887"/>
<dbReference type="GO" id="GO:0008270">
    <property type="term" value="F:zinc ion binding"/>
    <property type="evidence" value="ECO:0007669"/>
    <property type="project" value="UniProtKB-KW"/>
</dbReference>
<dbReference type="InterPro" id="IPR011016">
    <property type="entry name" value="Znf_RING-CH"/>
</dbReference>
<dbReference type="InterPro" id="IPR002110">
    <property type="entry name" value="Ankyrin_rpt"/>
</dbReference>
<feature type="repeat" description="ANK" evidence="12">
    <location>
        <begin position="173"/>
        <end position="205"/>
    </location>
</feature>
<dbReference type="PROSITE" id="PS50297">
    <property type="entry name" value="ANK_REP_REGION"/>
    <property type="match status" value="1"/>
</dbReference>
<dbReference type="SUPFAM" id="SSF57850">
    <property type="entry name" value="RING/U-box"/>
    <property type="match status" value="1"/>
</dbReference>
<dbReference type="CDD" id="cd16448">
    <property type="entry name" value="RING-H2"/>
    <property type="match status" value="1"/>
</dbReference>
<dbReference type="Pfam" id="PF00023">
    <property type="entry name" value="Ank"/>
    <property type="match status" value="1"/>
</dbReference>
<feature type="domain" description="RING-type" evidence="16">
    <location>
        <begin position="340"/>
        <end position="384"/>
    </location>
</feature>
<comment type="catalytic activity">
    <reaction evidence="1">
        <text>S-ubiquitinyl-[E2 ubiquitin-conjugating enzyme]-L-cysteine + [acceptor protein]-L-lysine = [E2 ubiquitin-conjugating enzyme]-L-cysteine + N(6)-ubiquitinyl-[acceptor protein]-L-lysine.</text>
        <dbReference type="EC" id="2.3.2.27"/>
    </reaction>
</comment>
<dbReference type="SMART" id="SM00184">
    <property type="entry name" value="RING"/>
    <property type="match status" value="1"/>
</dbReference>
<organism evidence="17 18">
    <name type="scientific">Emiliania huxleyi (strain CCMP1516)</name>
    <dbReference type="NCBI Taxonomy" id="280463"/>
    <lineage>
        <taxon>Eukaryota</taxon>
        <taxon>Haptista</taxon>
        <taxon>Haptophyta</taxon>
        <taxon>Prymnesiophyceae</taxon>
        <taxon>Isochrysidales</taxon>
        <taxon>Noelaerhabdaceae</taxon>
        <taxon>Emiliania</taxon>
    </lineage>
</organism>
<keyword evidence="18" id="KW-1185">Reference proteome</keyword>
<dbReference type="SUPFAM" id="SSF48403">
    <property type="entry name" value="Ankyrin repeat"/>
    <property type="match status" value="1"/>
</dbReference>
<dbReference type="InterPro" id="IPR036770">
    <property type="entry name" value="Ankyrin_rpt-contain_sf"/>
</dbReference>
<dbReference type="GeneID" id="17272868"/>
<evidence type="ECO:0000256" key="12">
    <source>
        <dbReference type="PROSITE-ProRule" id="PRU00023"/>
    </source>
</evidence>
<dbReference type="PaxDb" id="2903-EOD27287"/>
<keyword evidence="12" id="KW-0040">ANK repeat</keyword>
<dbReference type="GO" id="GO:0006511">
    <property type="term" value="P:ubiquitin-dependent protein catabolic process"/>
    <property type="evidence" value="ECO:0007669"/>
    <property type="project" value="TreeGrafter"/>
</dbReference>
<dbReference type="PROSITE" id="PS50089">
    <property type="entry name" value="ZF_RING_2"/>
    <property type="match status" value="1"/>
</dbReference>
<dbReference type="EC" id="2.3.2.27" evidence="3"/>
<dbReference type="SMART" id="SM00248">
    <property type="entry name" value="ANK"/>
    <property type="match status" value="1"/>
</dbReference>
<dbReference type="GO" id="GO:0061630">
    <property type="term" value="F:ubiquitin protein ligase activity"/>
    <property type="evidence" value="ECO:0007669"/>
    <property type="project" value="UniProtKB-EC"/>
</dbReference>
<dbReference type="PANTHER" id="PTHR45977:SF4">
    <property type="entry name" value="RING-TYPE DOMAIN-CONTAINING PROTEIN"/>
    <property type="match status" value="1"/>
</dbReference>
<evidence type="ECO:0000256" key="4">
    <source>
        <dbReference type="ARBA" id="ARBA00022679"/>
    </source>
</evidence>
<dbReference type="Pfam" id="PF13639">
    <property type="entry name" value="zf-RING_2"/>
    <property type="match status" value="1"/>
</dbReference>
<dbReference type="HOGENOM" id="CLU_659606_0_0_1"/>
<dbReference type="InterPro" id="IPR013083">
    <property type="entry name" value="Znf_RING/FYVE/PHD"/>
</dbReference>
<dbReference type="STRING" id="2903.R1CX52"/>